<evidence type="ECO:0000256" key="5">
    <source>
        <dbReference type="ARBA" id="ARBA00023125"/>
    </source>
</evidence>
<dbReference type="SMART" id="SM00430">
    <property type="entry name" value="HOLI"/>
    <property type="match status" value="1"/>
</dbReference>
<dbReference type="PROSITE" id="PS51843">
    <property type="entry name" value="NR_LBD"/>
    <property type="match status" value="1"/>
</dbReference>
<keyword evidence="4" id="KW-0805">Transcription regulation</keyword>
<dbReference type="STRING" id="1611254.A0A2G5TP93"/>
<dbReference type="SMART" id="SM00399">
    <property type="entry name" value="ZnF_C4"/>
    <property type="match status" value="1"/>
</dbReference>
<keyword evidence="2" id="KW-0863">Zinc-finger</keyword>
<dbReference type="PRINTS" id="PR00047">
    <property type="entry name" value="STROIDFINGER"/>
</dbReference>
<dbReference type="InterPro" id="IPR000536">
    <property type="entry name" value="Nucl_hrmn_rcpt_lig-bd"/>
</dbReference>
<keyword evidence="1" id="KW-0479">Metal-binding</keyword>
<accession>A0A2G5TP93</accession>
<feature type="domain" description="Nuclear receptor" evidence="9">
    <location>
        <begin position="17"/>
        <end position="108"/>
    </location>
</feature>
<evidence type="ECO:0000256" key="4">
    <source>
        <dbReference type="ARBA" id="ARBA00023015"/>
    </source>
</evidence>
<reference evidence="12" key="1">
    <citation type="submission" date="2017-10" db="EMBL/GenBank/DDBJ databases">
        <title>Rapid genome shrinkage in a self-fertile nematode reveals novel sperm competition proteins.</title>
        <authorList>
            <person name="Yin D."/>
            <person name="Schwarz E.M."/>
            <person name="Thomas C.G."/>
            <person name="Felde R.L."/>
            <person name="Korf I.F."/>
            <person name="Cutter A.D."/>
            <person name="Schartner C.M."/>
            <person name="Ralston E.J."/>
            <person name="Meyer B.J."/>
            <person name="Haag E.S."/>
        </authorList>
    </citation>
    <scope>NUCLEOTIDE SEQUENCE [LARGE SCALE GENOMIC DNA]</scope>
    <source>
        <strain evidence="12">JU1422</strain>
    </source>
</reference>
<feature type="domain" description="NR LBD" evidence="10">
    <location>
        <begin position="113"/>
        <end position="378"/>
    </location>
</feature>
<dbReference type="GO" id="GO:0003700">
    <property type="term" value="F:DNA-binding transcription factor activity"/>
    <property type="evidence" value="ECO:0007669"/>
    <property type="project" value="InterPro"/>
</dbReference>
<keyword evidence="3" id="KW-0862">Zinc</keyword>
<evidence type="ECO:0000259" key="10">
    <source>
        <dbReference type="PROSITE" id="PS51843"/>
    </source>
</evidence>
<keyword evidence="12" id="KW-1185">Reference proteome</keyword>
<dbReference type="OrthoDB" id="5850793at2759"/>
<dbReference type="SUPFAM" id="SSF57716">
    <property type="entry name" value="Glucocorticoid receptor-like (DNA-binding domain)"/>
    <property type="match status" value="1"/>
</dbReference>
<dbReference type="InterPro" id="IPR013088">
    <property type="entry name" value="Znf_NHR/GATA"/>
</dbReference>
<gene>
    <name evidence="11" type="primary">Cnig_chr_V.g20821</name>
    <name evidence="11" type="ORF">B9Z55_020821</name>
</gene>
<evidence type="ECO:0000256" key="7">
    <source>
        <dbReference type="ARBA" id="ARBA00023170"/>
    </source>
</evidence>
<evidence type="ECO:0000256" key="6">
    <source>
        <dbReference type="ARBA" id="ARBA00023163"/>
    </source>
</evidence>
<dbReference type="PANTHER" id="PTHR46587">
    <property type="entry name" value="NUCLEAR HORMONE RECEPTOR FAMILY"/>
    <property type="match status" value="1"/>
</dbReference>
<keyword evidence="6" id="KW-0804">Transcription</keyword>
<evidence type="ECO:0000313" key="11">
    <source>
        <dbReference type="EMBL" id="PIC29130.1"/>
    </source>
</evidence>
<dbReference type="PROSITE" id="PS51030">
    <property type="entry name" value="NUCLEAR_REC_DBD_2"/>
    <property type="match status" value="1"/>
</dbReference>
<keyword evidence="8" id="KW-0539">Nucleus</keyword>
<dbReference type="PANTHER" id="PTHR46587:SF1">
    <property type="entry name" value="NUCLEAR HORMONE RECEPTOR FAMILY-RELATED"/>
    <property type="match status" value="1"/>
</dbReference>
<proteinExistence type="predicted"/>
<dbReference type="GO" id="GO:0043565">
    <property type="term" value="F:sequence-specific DNA binding"/>
    <property type="evidence" value="ECO:0007669"/>
    <property type="project" value="InterPro"/>
</dbReference>
<dbReference type="InterPro" id="IPR035500">
    <property type="entry name" value="NHR-like_dom_sf"/>
</dbReference>
<dbReference type="Gene3D" id="3.30.50.10">
    <property type="entry name" value="Erythroid Transcription Factor GATA-1, subunit A"/>
    <property type="match status" value="1"/>
</dbReference>
<dbReference type="SUPFAM" id="SSF48508">
    <property type="entry name" value="Nuclear receptor ligand-binding domain"/>
    <property type="match status" value="1"/>
</dbReference>
<dbReference type="Pfam" id="PF00104">
    <property type="entry name" value="Hormone_recep"/>
    <property type="match status" value="1"/>
</dbReference>
<evidence type="ECO:0000256" key="8">
    <source>
        <dbReference type="ARBA" id="ARBA00023242"/>
    </source>
</evidence>
<dbReference type="GO" id="GO:0008270">
    <property type="term" value="F:zinc ion binding"/>
    <property type="evidence" value="ECO:0007669"/>
    <property type="project" value="UniProtKB-KW"/>
</dbReference>
<sequence length="378" mass="44267">MLSSFLKLAHSEFQMSRFECVLCGNHTLLHRYGPVTCSICNSFFRGAISGNVVPGKCLSGCFRRKVFGKKGYRFFKNNTRLADFKIMCRGCKLGRCLASGMDPKKIFHRPSTPLQDRINTKTDFECLIKLQHHQKHDNRMMNRITIDDICSSYLVQMSNHNYNRASFQDINMALKMGLLDAKQFAKRFESFENLKLKERNLVLSEYGIAYMLIDQAFKTAFHSNDDKIWLLQNDSFLHTELFFKIPVEDMKSEDIFRQRRCHFEFVQELLTNLMVPFRKLKIDVFECMILKILLLLTSLFPGCVKLDDPDRIVSKCYQSLQRHSNQISKENGIERFGEVILLIGNIRCAVKHFYNMTRSTDLFRIYREDQFVNSILLN</sequence>
<dbReference type="Proteomes" id="UP000230233">
    <property type="component" value="Chromosome V"/>
</dbReference>
<dbReference type="Gene3D" id="1.10.565.10">
    <property type="entry name" value="Retinoid X Receptor"/>
    <property type="match status" value="1"/>
</dbReference>
<evidence type="ECO:0000256" key="3">
    <source>
        <dbReference type="ARBA" id="ARBA00022833"/>
    </source>
</evidence>
<evidence type="ECO:0000256" key="1">
    <source>
        <dbReference type="ARBA" id="ARBA00022723"/>
    </source>
</evidence>
<dbReference type="InterPro" id="IPR001628">
    <property type="entry name" value="Znf_hrmn_rcpt"/>
</dbReference>
<keyword evidence="7" id="KW-0675">Receptor</keyword>
<dbReference type="EMBL" id="PDUG01000005">
    <property type="protein sequence ID" value="PIC29130.1"/>
    <property type="molecule type" value="Genomic_DNA"/>
</dbReference>
<organism evidence="11 12">
    <name type="scientific">Caenorhabditis nigoni</name>
    <dbReference type="NCBI Taxonomy" id="1611254"/>
    <lineage>
        <taxon>Eukaryota</taxon>
        <taxon>Metazoa</taxon>
        <taxon>Ecdysozoa</taxon>
        <taxon>Nematoda</taxon>
        <taxon>Chromadorea</taxon>
        <taxon>Rhabditida</taxon>
        <taxon>Rhabditina</taxon>
        <taxon>Rhabditomorpha</taxon>
        <taxon>Rhabditoidea</taxon>
        <taxon>Rhabditidae</taxon>
        <taxon>Peloderinae</taxon>
        <taxon>Caenorhabditis</taxon>
    </lineage>
</organism>
<protein>
    <recommendedName>
        <fullName evidence="13">NR LBD domain-containing protein</fullName>
    </recommendedName>
</protein>
<comment type="caution">
    <text evidence="11">The sequence shown here is derived from an EMBL/GenBank/DDBJ whole genome shotgun (WGS) entry which is preliminary data.</text>
</comment>
<evidence type="ECO:0008006" key="13">
    <source>
        <dbReference type="Google" id="ProtNLM"/>
    </source>
</evidence>
<dbReference type="AlphaFoldDB" id="A0A2G5TP93"/>
<name>A0A2G5TP93_9PELO</name>
<evidence type="ECO:0000313" key="12">
    <source>
        <dbReference type="Proteomes" id="UP000230233"/>
    </source>
</evidence>
<keyword evidence="5" id="KW-0238">DNA-binding</keyword>
<evidence type="ECO:0000259" key="9">
    <source>
        <dbReference type="PROSITE" id="PS51030"/>
    </source>
</evidence>
<evidence type="ECO:0000256" key="2">
    <source>
        <dbReference type="ARBA" id="ARBA00022771"/>
    </source>
</evidence>